<dbReference type="EMBL" id="JABBWK010000059">
    <property type="protein sequence ID" value="KAG1896007.1"/>
    <property type="molecule type" value="Genomic_DNA"/>
</dbReference>
<proteinExistence type="predicted"/>
<protein>
    <submittedName>
        <fullName evidence="1">Uncharacterized protein</fullName>
    </submittedName>
</protein>
<evidence type="ECO:0000313" key="2">
    <source>
        <dbReference type="Proteomes" id="UP001195769"/>
    </source>
</evidence>
<name>A0AAD4HGV0_9AGAM</name>
<comment type="caution">
    <text evidence="1">The sequence shown here is derived from an EMBL/GenBank/DDBJ whole genome shotgun (WGS) entry which is preliminary data.</text>
</comment>
<gene>
    <name evidence="1" type="ORF">F5891DRAFT_983726</name>
</gene>
<dbReference type="Proteomes" id="UP001195769">
    <property type="component" value="Unassembled WGS sequence"/>
</dbReference>
<accession>A0AAD4HGV0</accession>
<keyword evidence="2" id="KW-1185">Reference proteome</keyword>
<reference evidence="1" key="1">
    <citation type="journal article" date="2020" name="New Phytol.">
        <title>Comparative genomics reveals dynamic genome evolution in host specialist ectomycorrhizal fungi.</title>
        <authorList>
            <person name="Lofgren L.A."/>
            <person name="Nguyen N.H."/>
            <person name="Vilgalys R."/>
            <person name="Ruytinx J."/>
            <person name="Liao H.L."/>
            <person name="Branco S."/>
            <person name="Kuo A."/>
            <person name="LaButti K."/>
            <person name="Lipzen A."/>
            <person name="Andreopoulos W."/>
            <person name="Pangilinan J."/>
            <person name="Riley R."/>
            <person name="Hundley H."/>
            <person name="Na H."/>
            <person name="Barry K."/>
            <person name="Grigoriev I.V."/>
            <person name="Stajich J.E."/>
            <person name="Kennedy P.G."/>
        </authorList>
    </citation>
    <scope>NUCLEOTIDE SEQUENCE</scope>
    <source>
        <strain evidence="1">FC203</strain>
    </source>
</reference>
<sequence length="107" mass="11759">MSPHFIKQSTTFAAPIALTHEHILLAGTSASRTMAGQAQLSLVFQQFGGLHEPSHLRATRSSGRMSSKLRGILRYPPTSLRRLAVKTEGLEVTLKGVLMDDKVLELY</sequence>
<dbReference type="AlphaFoldDB" id="A0AAD4HGV0"/>
<dbReference type="RefSeq" id="XP_041221583.1">
    <property type="nucleotide sequence ID" value="XM_041377353.1"/>
</dbReference>
<organism evidence="1 2">
    <name type="scientific">Suillus fuscotomentosus</name>
    <dbReference type="NCBI Taxonomy" id="1912939"/>
    <lineage>
        <taxon>Eukaryota</taxon>
        <taxon>Fungi</taxon>
        <taxon>Dikarya</taxon>
        <taxon>Basidiomycota</taxon>
        <taxon>Agaricomycotina</taxon>
        <taxon>Agaricomycetes</taxon>
        <taxon>Agaricomycetidae</taxon>
        <taxon>Boletales</taxon>
        <taxon>Suillineae</taxon>
        <taxon>Suillaceae</taxon>
        <taxon>Suillus</taxon>
    </lineage>
</organism>
<dbReference type="GeneID" id="64671651"/>
<evidence type="ECO:0000313" key="1">
    <source>
        <dbReference type="EMBL" id="KAG1896007.1"/>
    </source>
</evidence>